<dbReference type="SUPFAM" id="SSF53756">
    <property type="entry name" value="UDP-Glycosyltransferase/glycogen phosphorylase"/>
    <property type="match status" value="1"/>
</dbReference>
<feature type="domain" description="Glycosyltransferase subfamily 4-like N-terminal" evidence="2">
    <location>
        <begin position="71"/>
        <end position="178"/>
    </location>
</feature>
<dbReference type="InterPro" id="IPR028098">
    <property type="entry name" value="Glyco_trans_4-like_N"/>
</dbReference>
<dbReference type="OrthoDB" id="199095at2"/>
<evidence type="ECO:0000313" key="3">
    <source>
        <dbReference type="EMBL" id="OEG11960.1"/>
    </source>
</evidence>
<evidence type="ECO:0000313" key="4">
    <source>
        <dbReference type="Proteomes" id="UP000094068"/>
    </source>
</evidence>
<evidence type="ECO:0008006" key="5">
    <source>
        <dbReference type="Google" id="ProtNLM"/>
    </source>
</evidence>
<dbReference type="Proteomes" id="UP000094068">
    <property type="component" value="Unassembled WGS sequence"/>
</dbReference>
<organism evidence="3 4">
    <name type="scientific">Enterococcus ureasiticus</name>
    <dbReference type="NCBI Taxonomy" id="903984"/>
    <lineage>
        <taxon>Bacteria</taxon>
        <taxon>Bacillati</taxon>
        <taxon>Bacillota</taxon>
        <taxon>Bacilli</taxon>
        <taxon>Lactobacillales</taxon>
        <taxon>Enterococcaceae</taxon>
        <taxon>Enterococcus</taxon>
    </lineage>
</organism>
<dbReference type="InterPro" id="IPR050194">
    <property type="entry name" value="Glycosyltransferase_grp1"/>
</dbReference>
<dbReference type="RefSeq" id="WP_069645813.1">
    <property type="nucleotide sequence ID" value="NZ_MIJZ01000012.1"/>
</dbReference>
<dbReference type="CDD" id="cd03801">
    <property type="entry name" value="GT4_PimA-like"/>
    <property type="match status" value="1"/>
</dbReference>
<gene>
    <name evidence="3" type="ORF">BCR21_06910</name>
</gene>
<dbReference type="GO" id="GO:0016757">
    <property type="term" value="F:glycosyltransferase activity"/>
    <property type="evidence" value="ECO:0007669"/>
    <property type="project" value="InterPro"/>
</dbReference>
<reference evidence="4" key="1">
    <citation type="submission" date="2016-09" db="EMBL/GenBank/DDBJ databases">
        <authorList>
            <person name="Gulvik C.A."/>
        </authorList>
    </citation>
    <scope>NUCLEOTIDE SEQUENCE [LARGE SCALE GENOMIC DNA]</scope>
    <source>
        <strain evidence="4">DSM 23328</strain>
    </source>
</reference>
<evidence type="ECO:0000259" key="1">
    <source>
        <dbReference type="Pfam" id="PF00534"/>
    </source>
</evidence>
<dbReference type="InterPro" id="IPR001296">
    <property type="entry name" value="Glyco_trans_1"/>
</dbReference>
<dbReference type="Gene3D" id="3.40.50.2000">
    <property type="entry name" value="Glycogen Phosphorylase B"/>
    <property type="match status" value="2"/>
</dbReference>
<dbReference type="PANTHER" id="PTHR45947:SF3">
    <property type="entry name" value="SULFOQUINOVOSYL TRANSFERASE SQD2"/>
    <property type="match status" value="1"/>
</dbReference>
<dbReference type="Pfam" id="PF13439">
    <property type="entry name" value="Glyco_transf_4"/>
    <property type="match status" value="1"/>
</dbReference>
<evidence type="ECO:0000259" key="2">
    <source>
        <dbReference type="Pfam" id="PF13439"/>
    </source>
</evidence>
<dbReference type="STRING" id="903984.BCR21_06910"/>
<proteinExistence type="predicted"/>
<dbReference type="AlphaFoldDB" id="A0A1E5GI96"/>
<sequence>MNVIHVNSGHTNTIYKSIVDNLFQSGVDQRVYKFVPYVHQDSIDYDDYVDIRQVYDKWNRYFFHIKHEKAQNDFMAYLEDKKPDIIHAHTLFSNGYLAYRAYQEKKIPYVVAVRGTDINIFFKYMLHLRKVGLTILLHASKIIFISPTLKKNLFDTYVPEGIRAQLEAKSTVIPNGIDEFYFDGVSVPKKRKEAGKLVVLTAAWIDKNKNQLTVCKALEHLRMTEGIDIDYRIIGGVQKEKTHQHLLKQLQSFDFVKIIPRMDKAELIQEIRAADISVMVSYQETFGLFYIESLLQNTPIIYTKNQGIDGFFEEGLVGYSADPHSELDIASKILKVLANYERLSSNTQEQTSQFTWSTVTASYKELYESVLTNATNQT</sequence>
<dbReference type="Pfam" id="PF00534">
    <property type="entry name" value="Glycos_transf_1"/>
    <property type="match status" value="1"/>
</dbReference>
<accession>A0A1E5GI96</accession>
<dbReference type="PANTHER" id="PTHR45947">
    <property type="entry name" value="SULFOQUINOVOSYL TRANSFERASE SQD2"/>
    <property type="match status" value="1"/>
</dbReference>
<name>A0A1E5GI96_9ENTE</name>
<dbReference type="EMBL" id="MIJZ01000012">
    <property type="protein sequence ID" value="OEG11960.1"/>
    <property type="molecule type" value="Genomic_DNA"/>
</dbReference>
<protein>
    <recommendedName>
        <fullName evidence="5">Glycosyl transferase family 1</fullName>
    </recommendedName>
</protein>
<comment type="caution">
    <text evidence="3">The sequence shown here is derived from an EMBL/GenBank/DDBJ whole genome shotgun (WGS) entry which is preliminary data.</text>
</comment>
<feature type="domain" description="Glycosyl transferase family 1" evidence="1">
    <location>
        <begin position="189"/>
        <end position="344"/>
    </location>
</feature>
<keyword evidence="4" id="KW-1185">Reference proteome</keyword>